<dbReference type="Pfam" id="PF22486">
    <property type="entry name" value="MATH_2"/>
    <property type="match status" value="2"/>
</dbReference>
<evidence type="ECO:0000313" key="8">
    <source>
        <dbReference type="Proteomes" id="UP000321947"/>
    </source>
</evidence>
<dbReference type="SMART" id="SM00320">
    <property type="entry name" value="WD40"/>
    <property type="match status" value="3"/>
</dbReference>
<comment type="caution">
    <text evidence="7">The sequence shown here is derived from an EMBL/GenBank/DDBJ whole genome shotgun (WGS) entry which is preliminary data.</text>
</comment>
<feature type="domain" description="MATH" evidence="5">
    <location>
        <begin position="1638"/>
        <end position="1773"/>
    </location>
</feature>
<dbReference type="SUPFAM" id="SSF50978">
    <property type="entry name" value="WD40 repeat-like"/>
    <property type="match status" value="1"/>
</dbReference>
<dbReference type="Gene3D" id="2.130.10.10">
    <property type="entry name" value="YVTN repeat-like/Quinoprotein amine dehydrogenase"/>
    <property type="match status" value="2"/>
</dbReference>
<dbReference type="CDD" id="cd06071">
    <property type="entry name" value="Beach"/>
    <property type="match status" value="1"/>
</dbReference>
<dbReference type="InterPro" id="IPR001680">
    <property type="entry name" value="WD40_rpt"/>
</dbReference>
<dbReference type="InterPro" id="IPR036372">
    <property type="entry name" value="BEACH_dom_sf"/>
</dbReference>
<feature type="region of interest" description="Disordered" evidence="4">
    <location>
        <begin position="88"/>
        <end position="125"/>
    </location>
</feature>
<dbReference type="InterPro" id="IPR019775">
    <property type="entry name" value="WD40_repeat_CS"/>
</dbReference>
<accession>A0A5D3BTJ2</accession>
<gene>
    <name evidence="7" type="ORF">E5676_scaffold46G00700</name>
</gene>
<dbReference type="Proteomes" id="UP000321947">
    <property type="component" value="Unassembled WGS sequence"/>
</dbReference>
<dbReference type="InterPro" id="IPR036322">
    <property type="entry name" value="WD40_repeat_dom_sf"/>
</dbReference>
<dbReference type="Gene3D" id="2.60.210.10">
    <property type="entry name" value="Apoptosis, Tumor Necrosis Factor Receptor Associated Protein 2, Chain A"/>
    <property type="match status" value="2"/>
</dbReference>
<feature type="domain" description="MATH" evidence="5">
    <location>
        <begin position="1796"/>
        <end position="1923"/>
    </location>
</feature>
<dbReference type="InterPro" id="IPR008974">
    <property type="entry name" value="TRAF-like"/>
</dbReference>
<dbReference type="InterPro" id="IPR011009">
    <property type="entry name" value="Kinase-like_dom_sf"/>
</dbReference>
<dbReference type="EMBL" id="SSTD01015300">
    <property type="protein sequence ID" value="TYK02983.1"/>
    <property type="molecule type" value="Genomic_DNA"/>
</dbReference>
<evidence type="ECO:0000259" key="6">
    <source>
        <dbReference type="PROSITE" id="PS50197"/>
    </source>
</evidence>
<dbReference type="SMART" id="SM00220">
    <property type="entry name" value="S_TKc"/>
    <property type="match status" value="1"/>
</dbReference>
<keyword evidence="2" id="KW-0677">Repeat</keyword>
<dbReference type="CDD" id="cd00121">
    <property type="entry name" value="MATH"/>
    <property type="match status" value="2"/>
</dbReference>
<dbReference type="PANTHER" id="PTHR46866:SF1">
    <property type="entry name" value="GH12955P"/>
    <property type="match status" value="1"/>
</dbReference>
<dbReference type="PANTHER" id="PTHR46866">
    <property type="entry name" value="GH12955P"/>
    <property type="match status" value="1"/>
</dbReference>
<dbReference type="InterPro" id="IPR000719">
    <property type="entry name" value="Prot_kinase_dom"/>
</dbReference>
<evidence type="ECO:0000256" key="3">
    <source>
        <dbReference type="PROSITE-ProRule" id="PRU00221"/>
    </source>
</evidence>
<dbReference type="InterPro" id="IPR000409">
    <property type="entry name" value="BEACH_dom"/>
</dbReference>
<dbReference type="Pfam" id="PF00400">
    <property type="entry name" value="WD40"/>
    <property type="match status" value="1"/>
</dbReference>
<feature type="compositionally biased region" description="Polar residues" evidence="4">
    <location>
        <begin position="103"/>
        <end position="125"/>
    </location>
</feature>
<dbReference type="SUPFAM" id="SSF81837">
    <property type="entry name" value="BEACH domain"/>
    <property type="match status" value="1"/>
</dbReference>
<evidence type="ECO:0000256" key="4">
    <source>
        <dbReference type="SAM" id="MobiDB-lite"/>
    </source>
</evidence>
<dbReference type="Gene3D" id="1.10.1540.10">
    <property type="entry name" value="BEACH domain"/>
    <property type="match status" value="1"/>
</dbReference>
<dbReference type="Gene3D" id="3.30.200.20">
    <property type="entry name" value="Phosphorylase Kinase, domain 1"/>
    <property type="match status" value="1"/>
</dbReference>
<dbReference type="PROSITE" id="PS50144">
    <property type="entry name" value="MATH"/>
    <property type="match status" value="2"/>
</dbReference>
<dbReference type="PROSITE" id="PS50197">
    <property type="entry name" value="BEACH"/>
    <property type="match status" value="1"/>
</dbReference>
<dbReference type="SMART" id="SM01026">
    <property type="entry name" value="Beach"/>
    <property type="match status" value="1"/>
</dbReference>
<name>A0A5D3BTJ2_CUCMM</name>
<dbReference type="Pfam" id="PF02138">
    <property type="entry name" value="Beach"/>
    <property type="match status" value="1"/>
</dbReference>
<dbReference type="SUPFAM" id="SSF49599">
    <property type="entry name" value="TRAF domain-like"/>
    <property type="match status" value="2"/>
</dbReference>
<dbReference type="SMART" id="SM00061">
    <property type="entry name" value="MATH"/>
    <property type="match status" value="2"/>
</dbReference>
<dbReference type="InterPro" id="IPR002083">
    <property type="entry name" value="MATH/TRAF_dom"/>
</dbReference>
<dbReference type="Gene3D" id="1.10.510.10">
    <property type="entry name" value="Transferase(Phosphotransferase) domain 1"/>
    <property type="match status" value="2"/>
</dbReference>
<dbReference type="PROSITE" id="PS00678">
    <property type="entry name" value="WD_REPEATS_1"/>
    <property type="match status" value="1"/>
</dbReference>
<organism evidence="7 8">
    <name type="scientific">Cucumis melo var. makuwa</name>
    <name type="common">Oriental melon</name>
    <dbReference type="NCBI Taxonomy" id="1194695"/>
    <lineage>
        <taxon>Eukaryota</taxon>
        <taxon>Viridiplantae</taxon>
        <taxon>Streptophyta</taxon>
        <taxon>Embryophyta</taxon>
        <taxon>Tracheophyta</taxon>
        <taxon>Spermatophyta</taxon>
        <taxon>Magnoliopsida</taxon>
        <taxon>eudicotyledons</taxon>
        <taxon>Gunneridae</taxon>
        <taxon>Pentapetalae</taxon>
        <taxon>rosids</taxon>
        <taxon>fabids</taxon>
        <taxon>Cucurbitales</taxon>
        <taxon>Cucurbitaceae</taxon>
        <taxon>Benincaseae</taxon>
        <taxon>Cucumis</taxon>
    </lineage>
</organism>
<protein>
    <submittedName>
        <fullName evidence="7">Protein GFS12 isoform X1</fullName>
    </submittedName>
</protein>
<dbReference type="PROSITE" id="PS50294">
    <property type="entry name" value="WD_REPEATS_REGION"/>
    <property type="match status" value="1"/>
</dbReference>
<dbReference type="GO" id="GO:0005524">
    <property type="term" value="F:ATP binding"/>
    <property type="evidence" value="ECO:0007669"/>
    <property type="project" value="InterPro"/>
</dbReference>
<sequence>MEEQTRFCYECLKSRIKFDFSDRLIVSYAVSDSALPFTSTAVVQASNGETSGSQFMIVYLPAHDHNCITNYVNEYLLDNVNSLSEESFHTMSPVSGDQEDSTRAASLHSSQIGEKSPTDSPNYNHSSRLSCSRIVSSLAPVARVSISSPSIFEEIASNLLSGSLEDHVLHSLCLLIEGRASGRDSVNFLSLLGIPFFQENVFQNCLRHPNVVPVLSMLRTSGYTNAILPTTPYTLENILHYSPDALKSEWHIRFLLYQLLSALAFIHGLGIFHGKICPSSVMLNEMCWSWLHICDMPGLVCDLNRKENNCSMTTSEQINCYAKDCSSKALYADFKLSSSIDWPSDFIRWWRGELSNFEYLLALNRLAGRRWDDHKFHTIMPWVIDFSTKPDETSDVGWRDLSKSKWRLAKGDEQLDFTYTASEIPHHVSDECLSELAVCSYKARRLPLSILRLAVRSVYEPNEYPSNMQRLYQWTPDECIPEFYCDSQIFYSMHEGMADLAVPPWAGSPEEFIKLHRDALESDRVSAKLHEWIDITFGYKMSGEAAIDAKNVMLPLSEPTVPRSIGRRQLFGRPHPKRQVPTKRSCQSPVISVVNQGRVSEMEDKSTIMSEILYLEDLEVASSFLEEGRHLSALYGYFAEKPEDMSPKELSSAKSFNRCLSNSSDIFAQREQRTNITLNYLLEHVEVESKDSIGYQELLSWKEKIFHLQFSDGVASDIFSIGCILAELHLKKPLFHSTSLAMYLESGILPGFMQELPPDIKILVEACLQKDLTRWRPSAKNILESPYFPATIKSCYLFLAPLQLLAKDATRLRYVANFAKQGALKAMGDFAAEMCAPYCMPLILTPQTDAEVEWAYVLLKEFLKCLMPKAVKTLVLPITGYSHLKVSLLQDSFVREIWNRVGKQVYMETIHPLVISNLSVAPHKSSAAAASVLLIGSCEELGMPVTINQTILPLINCFGKGICADGMDALVRIGGLFGDTFIVKQMLPLLKNVVRCCIKFSSVSKPEPMQSWSSLALIDCFTTLDGLVAYLPGEVVLKELIEGQKCLHVMVLIQKNLDVSVLQVAASSLMTICQLIGSDMTALHLIPQLREVFDELAFSQEAAYRSTSLGRNMKSSKPSIDGDVLNEGRMDLVLILYPTFASILGIEKLRQCCTTWLLLEQYLLRYHNWKWECTGTSSRCSSEKSISKRNEFSKGSTSEYSPAKLLLNGVGWSIPQSQRAQGAKNLMPLRHDVHRGSMQMHASTSRSIKAEPWFWFPSIASSWDGPDFLGRAVGLKEEHPWKIKASVIYSVRAHQGAVRSLAICPDEFNVFTAGIGSGFKGMVQRWELSTVVNDICVLSPTGRIASCDGTIHVWNSRSGKLISVFAESSVDSAHLASPLSSVLKTNVDHVNSISSNSLSSGILTSAFDGSLYTYMHHIEFAEKLVVGTGNGSLRFIDVAQSQKLHLWRGDGVESGFPSLVSAIGSYGFDKMVADGASAMPSWIAAGLSSGYCRLFDVRSGTVIATWRAHDGYVTKLAAPEEHMLVSSSLDRTLRIWDLRRLSPSKPIIFRGHNDGVSSFSMWGQDVISISRNKIGLSSLTKSADEDGQYRVIPQNLLSMDQGTRNLSVLSSISILRYSRLFIVGTEDEISRYVSDVPPAHYTVKIESFSLLTKNSVDRFESGEFEAGGYKWKLVLHPLGDKSKSGNDHISLYLAIAGTDSLQPSWEVFVVYRLFLLDQNKDNYLTVEDGKWKPRRFRGMKKEWGFDKYISLKEFNESSNGYLVDDVCVFGAEVFVCKETFKGGKGECLSMIKSPVTYKHVWKIDNFSKLDAESYESKIFNAGDKKWKIRVYPKGRGSGEGSHLSLFLALADSAALHPATKIYAEVTLRLQDQLYSKHHSGKVSYWFSASNPEVGGPRFMLLNNFIQPNTGFLVKDAFIVEAEVNVIGVANAFS</sequence>
<evidence type="ECO:0000313" key="7">
    <source>
        <dbReference type="EMBL" id="TYK02983.1"/>
    </source>
</evidence>
<evidence type="ECO:0000259" key="5">
    <source>
        <dbReference type="PROSITE" id="PS50144"/>
    </source>
</evidence>
<dbReference type="PROSITE" id="PS50082">
    <property type="entry name" value="WD_REPEATS_2"/>
    <property type="match status" value="1"/>
</dbReference>
<proteinExistence type="predicted"/>
<feature type="domain" description="BEACH" evidence="6">
    <location>
        <begin position="334"/>
        <end position="598"/>
    </location>
</feature>
<dbReference type="GO" id="GO:0004672">
    <property type="term" value="F:protein kinase activity"/>
    <property type="evidence" value="ECO:0007669"/>
    <property type="project" value="InterPro"/>
</dbReference>
<dbReference type="Pfam" id="PF00069">
    <property type="entry name" value="Pkinase"/>
    <property type="match status" value="1"/>
</dbReference>
<dbReference type="InterPro" id="IPR015943">
    <property type="entry name" value="WD40/YVTN_repeat-like_dom_sf"/>
</dbReference>
<dbReference type="InterPro" id="IPR016024">
    <property type="entry name" value="ARM-type_fold"/>
</dbReference>
<evidence type="ECO:0000256" key="2">
    <source>
        <dbReference type="ARBA" id="ARBA00022737"/>
    </source>
</evidence>
<evidence type="ECO:0000256" key="1">
    <source>
        <dbReference type="ARBA" id="ARBA00022574"/>
    </source>
</evidence>
<dbReference type="SUPFAM" id="SSF48371">
    <property type="entry name" value="ARM repeat"/>
    <property type="match status" value="1"/>
</dbReference>
<feature type="repeat" description="WD" evidence="3">
    <location>
        <begin position="1506"/>
        <end position="1539"/>
    </location>
</feature>
<keyword evidence="1 3" id="KW-0853">WD repeat</keyword>
<reference evidence="7 8" key="1">
    <citation type="submission" date="2019-08" db="EMBL/GenBank/DDBJ databases">
        <title>Draft genome sequences of two oriental melons (Cucumis melo L. var makuwa).</title>
        <authorList>
            <person name="Kwon S.-Y."/>
        </authorList>
    </citation>
    <scope>NUCLEOTIDE SEQUENCE [LARGE SCALE GENOMIC DNA]</scope>
    <source>
        <strain evidence="8">cv. Chang Bougi</strain>
        <tissue evidence="7">Leaf</tissue>
    </source>
</reference>
<dbReference type="SUPFAM" id="SSF56112">
    <property type="entry name" value="Protein kinase-like (PK-like)"/>
    <property type="match status" value="2"/>
</dbReference>